<dbReference type="GO" id="GO:1990172">
    <property type="term" value="P:G protein-coupled receptor catabolic process"/>
    <property type="evidence" value="ECO:0007669"/>
    <property type="project" value="Ensembl"/>
</dbReference>
<evidence type="ECO:0000259" key="6">
    <source>
        <dbReference type="Pfam" id="PF17675"/>
    </source>
</evidence>
<dbReference type="OMA" id="TATFEIW"/>
<evidence type="ECO:0000256" key="4">
    <source>
        <dbReference type="SAM" id="MobiDB-lite"/>
    </source>
</evidence>
<feature type="region of interest" description="Disordered" evidence="4">
    <location>
        <begin position="35"/>
        <end position="79"/>
    </location>
</feature>
<dbReference type="InterPro" id="IPR007243">
    <property type="entry name" value="Atg6/Beclin"/>
</dbReference>
<protein>
    <submittedName>
        <fullName evidence="7">Beclin 2</fullName>
    </submittedName>
</protein>
<dbReference type="GO" id="GO:0006995">
    <property type="term" value="P:cellular response to nitrogen starvation"/>
    <property type="evidence" value="ECO:0007669"/>
    <property type="project" value="TreeGrafter"/>
</dbReference>
<evidence type="ECO:0000256" key="1">
    <source>
        <dbReference type="ARBA" id="ARBA00005965"/>
    </source>
</evidence>
<dbReference type="eggNOG" id="KOG2751">
    <property type="taxonomic scope" value="Eukaryota"/>
</dbReference>
<dbReference type="AlphaFoldDB" id="G5E767"/>
<sequence>MMSVKASNMSSICFICHCCSKPLKLKQSMGTLMSLSTTQQQPAPPLPLALGKSGGTQEEDSTFRKETDTASLQDGASYGPLVDDSMTSWEGSMTRENCNTFTLLGKMCSMRTLNSIQETIVDIFDILSGEKEVDHPLCEECTDNLLEQLDVQLTITEYESQMYRRCLETRELTTCENEMEALQMELESLELEEARLAQELDDVEKNWKQAAGDLEAAQVEAEILNQQEKQSQRDYSVLKQQQLELFDELRSLENRLRYAQIQLGWLTKTNVFHMTFDIRHHGPLGIINNFKLGCLSTVPVTWSEINAAWGQTALLLLVLSKKMGLDFQRYQLVPCGNHSYLKSLTDDSVELPLFHCMGQNVFLDKFDLAMVAFLDCLQQLKEKAKKGGLHLPYRINVERGQMEDPVGRGEYYSIRTLLNTEEQWTKALKFMLVNLKWSLTWVSKSFFMR</sequence>
<evidence type="ECO:0000256" key="2">
    <source>
        <dbReference type="ARBA" id="ARBA00023006"/>
    </source>
</evidence>
<dbReference type="GO" id="GO:0043548">
    <property type="term" value="F:phosphatidylinositol 3-kinase binding"/>
    <property type="evidence" value="ECO:0007669"/>
    <property type="project" value="TreeGrafter"/>
</dbReference>
<dbReference type="Ensembl" id="ENSLAFT00000001543.2">
    <property type="protein sequence ID" value="ENSLAFP00000016047.2"/>
    <property type="gene ID" value="ENSLAFG00000001543.2"/>
</dbReference>
<dbReference type="GO" id="GO:0008333">
    <property type="term" value="P:endosome to lysosome transport"/>
    <property type="evidence" value="ECO:0007669"/>
    <property type="project" value="Ensembl"/>
</dbReference>
<dbReference type="InterPro" id="IPR040455">
    <property type="entry name" value="Atg6_BARA"/>
</dbReference>
<proteinExistence type="inferred from homology"/>
<dbReference type="GO" id="GO:0045324">
    <property type="term" value="P:late endosome to vacuole transport"/>
    <property type="evidence" value="ECO:0007669"/>
    <property type="project" value="TreeGrafter"/>
</dbReference>
<dbReference type="Gene3D" id="1.10.418.40">
    <property type="entry name" value="Autophagy protein 6/Beclin 1"/>
    <property type="match status" value="1"/>
</dbReference>
<reference evidence="7" key="3">
    <citation type="submission" date="2025-09" db="UniProtKB">
        <authorList>
            <consortium name="Ensembl"/>
        </authorList>
    </citation>
    <scope>IDENTIFICATION</scope>
    <source>
        <strain evidence="7">Isolate ISIS603380</strain>
    </source>
</reference>
<evidence type="ECO:0000313" key="7">
    <source>
        <dbReference type="Ensembl" id="ENSLAFP00000016047.2"/>
    </source>
</evidence>
<dbReference type="GO" id="GO:0034272">
    <property type="term" value="C:phosphatidylinositol 3-kinase complex, class III, type II"/>
    <property type="evidence" value="ECO:0007669"/>
    <property type="project" value="TreeGrafter"/>
</dbReference>
<keyword evidence="3" id="KW-0175">Coiled coil</keyword>
<dbReference type="Proteomes" id="UP000007646">
    <property type="component" value="Unassembled WGS sequence"/>
</dbReference>
<dbReference type="PANTHER" id="PTHR12768:SF5">
    <property type="entry name" value="BECLIN-2"/>
    <property type="match status" value="1"/>
</dbReference>
<dbReference type="GeneTree" id="ENSGT00390000008164"/>
<dbReference type="InterPro" id="IPR041691">
    <property type="entry name" value="Atg6/beclin_CC"/>
</dbReference>
<dbReference type="InterPro" id="IPR038274">
    <property type="entry name" value="Atg6/Beclin_C_sf"/>
</dbReference>
<dbReference type="GO" id="GO:0034271">
    <property type="term" value="C:phosphatidylinositol 3-kinase complex, class III, type I"/>
    <property type="evidence" value="ECO:0007669"/>
    <property type="project" value="TreeGrafter"/>
</dbReference>
<feature type="domain" description="Atg6/beclin coiled-coil" evidence="6">
    <location>
        <begin position="136"/>
        <end position="263"/>
    </location>
</feature>
<gene>
    <name evidence="7" type="primary">BECN2</name>
</gene>
<accession>G5E767</accession>
<dbReference type="STRING" id="9785.ENSLAFP00000016047"/>
<dbReference type="Pfam" id="PF04111">
    <property type="entry name" value="APG6"/>
    <property type="match status" value="1"/>
</dbReference>
<dbReference type="Gene3D" id="6.10.250.3110">
    <property type="match status" value="1"/>
</dbReference>
<evidence type="ECO:0000313" key="8">
    <source>
        <dbReference type="Proteomes" id="UP000007646"/>
    </source>
</evidence>
<comment type="similarity">
    <text evidence="1">Belongs to the beclin family.</text>
</comment>
<dbReference type="InParanoid" id="G5E767"/>
<keyword evidence="8" id="KW-1185">Reference proteome</keyword>
<reference evidence="7 8" key="1">
    <citation type="submission" date="2009-06" db="EMBL/GenBank/DDBJ databases">
        <title>The Genome Sequence of Loxodonta africana (African elephant).</title>
        <authorList>
            <person name="Di Palma F."/>
            <person name="Heiman D."/>
            <person name="Young S."/>
            <person name="Johnson J."/>
            <person name="Lander E.S."/>
            <person name="Lindblad-Toh K."/>
        </authorList>
    </citation>
    <scope>NUCLEOTIDE SEQUENCE [LARGE SCALE GENOMIC DNA]</scope>
    <source>
        <strain evidence="7 8">Isolate ISIS603380</strain>
    </source>
</reference>
<organism evidence="7 8">
    <name type="scientific">Loxodonta africana</name>
    <name type="common">African elephant</name>
    <dbReference type="NCBI Taxonomy" id="9785"/>
    <lineage>
        <taxon>Eukaryota</taxon>
        <taxon>Metazoa</taxon>
        <taxon>Chordata</taxon>
        <taxon>Craniata</taxon>
        <taxon>Vertebrata</taxon>
        <taxon>Euteleostomi</taxon>
        <taxon>Mammalia</taxon>
        <taxon>Eutheria</taxon>
        <taxon>Afrotheria</taxon>
        <taxon>Proboscidea</taxon>
        <taxon>Elephantidae</taxon>
        <taxon>Loxodonta</taxon>
    </lineage>
</organism>
<keyword evidence="2" id="KW-0072">Autophagy</keyword>
<feature type="coiled-coil region" evidence="3">
    <location>
        <begin position="172"/>
        <end position="255"/>
    </location>
</feature>
<dbReference type="GO" id="GO:0000423">
    <property type="term" value="P:mitophagy"/>
    <property type="evidence" value="ECO:0007669"/>
    <property type="project" value="TreeGrafter"/>
</dbReference>
<name>G5E767_LOXAF</name>
<dbReference type="FunCoup" id="G5E767">
    <property type="interactions" value="4"/>
</dbReference>
<dbReference type="HOGENOM" id="CLU_024219_4_1_1"/>
<dbReference type="GO" id="GO:0000407">
    <property type="term" value="C:phagophore assembly site"/>
    <property type="evidence" value="ECO:0007669"/>
    <property type="project" value="TreeGrafter"/>
</dbReference>
<dbReference type="PANTHER" id="PTHR12768">
    <property type="entry name" value="BECLIN 1"/>
    <property type="match status" value="1"/>
</dbReference>
<dbReference type="Pfam" id="PF17675">
    <property type="entry name" value="APG6_N"/>
    <property type="match status" value="1"/>
</dbReference>
<evidence type="ECO:0000256" key="3">
    <source>
        <dbReference type="SAM" id="Coils"/>
    </source>
</evidence>
<dbReference type="GO" id="GO:0030674">
    <property type="term" value="F:protein-macromolecule adaptor activity"/>
    <property type="evidence" value="ECO:0007669"/>
    <property type="project" value="TreeGrafter"/>
</dbReference>
<reference evidence="7" key="2">
    <citation type="submission" date="2025-08" db="UniProtKB">
        <authorList>
            <consortium name="Ensembl"/>
        </authorList>
    </citation>
    <scope>IDENTIFICATION</scope>
    <source>
        <strain evidence="7">Isolate ISIS603380</strain>
    </source>
</reference>
<dbReference type="GO" id="GO:0000045">
    <property type="term" value="P:autophagosome assembly"/>
    <property type="evidence" value="ECO:0007669"/>
    <property type="project" value="TreeGrafter"/>
</dbReference>
<feature type="domain" description="Atg6 BARA" evidence="5">
    <location>
        <begin position="266"/>
        <end position="444"/>
    </location>
</feature>
<evidence type="ECO:0000259" key="5">
    <source>
        <dbReference type="Pfam" id="PF04111"/>
    </source>
</evidence>